<sequence>MLRFPTPGVGRCRPADRTVAGGHLVERFRLFLMPALGESILVTRTTFADSAFDLGRISAVAFISSVTL</sequence>
<dbReference type="InterPro" id="IPR010640">
    <property type="entry name" value="Low_temperature_requirement_A"/>
</dbReference>
<evidence type="ECO:0000313" key="2">
    <source>
        <dbReference type="Proteomes" id="UP001376459"/>
    </source>
</evidence>
<dbReference type="Pfam" id="PF06772">
    <property type="entry name" value="LtrA"/>
    <property type="match status" value="1"/>
</dbReference>
<organism evidence="1 2">
    <name type="scientific">Streptomyces machairae</name>
    <dbReference type="NCBI Taxonomy" id="3134109"/>
    <lineage>
        <taxon>Bacteria</taxon>
        <taxon>Bacillati</taxon>
        <taxon>Actinomycetota</taxon>
        <taxon>Actinomycetes</taxon>
        <taxon>Kitasatosporales</taxon>
        <taxon>Streptomycetaceae</taxon>
        <taxon>Streptomyces</taxon>
    </lineage>
</organism>
<reference evidence="1 2" key="1">
    <citation type="submission" date="2024-03" db="EMBL/GenBank/DDBJ databases">
        <title>Novel Streptomyces species of biotechnological and ecological value are a feature of Machair soil.</title>
        <authorList>
            <person name="Prole J.R."/>
            <person name="Goodfellow M."/>
            <person name="Allenby N."/>
            <person name="Ward A.C."/>
        </authorList>
    </citation>
    <scope>NUCLEOTIDE SEQUENCE [LARGE SCALE GENOMIC DNA]</scope>
    <source>
        <strain evidence="1 2">MS1.AVA.1</strain>
    </source>
</reference>
<comment type="caution">
    <text evidence="1">The sequence shown here is derived from an EMBL/GenBank/DDBJ whole genome shotgun (WGS) entry which is preliminary data.</text>
</comment>
<name>A0ABU8UV85_9ACTN</name>
<keyword evidence="2" id="KW-1185">Reference proteome</keyword>
<accession>A0ABU8UV85</accession>
<proteinExistence type="predicted"/>
<evidence type="ECO:0000313" key="1">
    <source>
        <dbReference type="EMBL" id="MEJ8672825.1"/>
    </source>
</evidence>
<dbReference type="Proteomes" id="UP001376459">
    <property type="component" value="Unassembled WGS sequence"/>
</dbReference>
<gene>
    <name evidence="1" type="ORF">WKI71_44170</name>
</gene>
<protein>
    <submittedName>
        <fullName evidence="1">Low temperature requirement protein A</fullName>
    </submittedName>
</protein>
<dbReference type="EMBL" id="JBBKAK010000001">
    <property type="protein sequence ID" value="MEJ8672825.1"/>
    <property type="molecule type" value="Genomic_DNA"/>
</dbReference>